<evidence type="ECO:0000313" key="4">
    <source>
        <dbReference type="Proteomes" id="UP000253426"/>
    </source>
</evidence>
<proteinExistence type="predicted"/>
<accession>A0A366HPC6</accession>
<organism evidence="3 4">
    <name type="scientific">Roseimicrobium gellanilyticum</name>
    <dbReference type="NCBI Taxonomy" id="748857"/>
    <lineage>
        <taxon>Bacteria</taxon>
        <taxon>Pseudomonadati</taxon>
        <taxon>Verrucomicrobiota</taxon>
        <taxon>Verrucomicrobiia</taxon>
        <taxon>Verrucomicrobiales</taxon>
        <taxon>Verrucomicrobiaceae</taxon>
        <taxon>Roseimicrobium</taxon>
    </lineage>
</organism>
<dbReference type="Pfam" id="PF09346">
    <property type="entry name" value="SMI1_KNR4"/>
    <property type="match status" value="1"/>
</dbReference>
<dbReference type="RefSeq" id="WP_113958781.1">
    <property type="nucleotide sequence ID" value="NZ_QNRR01000004.1"/>
</dbReference>
<keyword evidence="1" id="KW-1133">Transmembrane helix</keyword>
<sequence>MASYDPSPKDENAERIDAGPQDDVAILVAHNGHDAGRRSMRGCGISALVWFACVGFFYLYARASSGKGSDDGMAWGVIAWPAMIFAVLIGPALGVLYGLEVVSYLNWRKKKGMANIFWRLFIGFWLLVFAALFLGFGVAGMYFVGRGMIANPDFKDLVPNLGALLLSLGLAVVGAFLAWQALRRTGASTETEDIAAAQAAAEEERREWEAVDFASLEQQLGCTLPAAFKAMMQPGSEWRKDSWTLHPKGLENEDEIYSILALHPPNEKALRTHPATGETMLCFGSADSFEYWLRPGHEDPPVYECFMESPPFDVTEIAPRLSVFLAWPKEQTW</sequence>
<feature type="transmembrane region" description="Helical" evidence="1">
    <location>
        <begin position="157"/>
        <end position="179"/>
    </location>
</feature>
<keyword evidence="4" id="KW-1185">Reference proteome</keyword>
<feature type="domain" description="Knr4/Smi1-like" evidence="2">
    <location>
        <begin position="212"/>
        <end position="326"/>
    </location>
</feature>
<evidence type="ECO:0000313" key="3">
    <source>
        <dbReference type="EMBL" id="RBP44371.1"/>
    </source>
</evidence>
<evidence type="ECO:0000259" key="2">
    <source>
        <dbReference type="Pfam" id="PF09346"/>
    </source>
</evidence>
<comment type="caution">
    <text evidence="3">The sequence shown here is derived from an EMBL/GenBank/DDBJ whole genome shotgun (WGS) entry which is preliminary data.</text>
</comment>
<keyword evidence="1" id="KW-0472">Membrane</keyword>
<protein>
    <recommendedName>
        <fullName evidence="2">Knr4/Smi1-like domain-containing protein</fullName>
    </recommendedName>
</protein>
<feature type="transmembrane region" description="Helical" evidence="1">
    <location>
        <begin position="120"/>
        <end position="145"/>
    </location>
</feature>
<evidence type="ECO:0000256" key="1">
    <source>
        <dbReference type="SAM" id="Phobius"/>
    </source>
</evidence>
<keyword evidence="1" id="KW-0812">Transmembrane</keyword>
<dbReference type="OrthoDB" id="195070at2"/>
<reference evidence="3 4" key="1">
    <citation type="submission" date="2018-06" db="EMBL/GenBank/DDBJ databases">
        <title>Genomic Encyclopedia of Type Strains, Phase IV (KMG-IV): sequencing the most valuable type-strain genomes for metagenomic binning, comparative biology and taxonomic classification.</title>
        <authorList>
            <person name="Goeker M."/>
        </authorList>
    </citation>
    <scope>NUCLEOTIDE SEQUENCE [LARGE SCALE GENOMIC DNA]</scope>
    <source>
        <strain evidence="3 4">DSM 25532</strain>
    </source>
</reference>
<dbReference type="EMBL" id="QNRR01000004">
    <property type="protein sequence ID" value="RBP44371.1"/>
    <property type="molecule type" value="Genomic_DNA"/>
</dbReference>
<gene>
    <name evidence="3" type="ORF">DES53_104191</name>
</gene>
<dbReference type="Proteomes" id="UP000253426">
    <property type="component" value="Unassembled WGS sequence"/>
</dbReference>
<feature type="transmembrane region" description="Helical" evidence="1">
    <location>
        <begin position="73"/>
        <end position="99"/>
    </location>
</feature>
<dbReference type="InterPro" id="IPR018958">
    <property type="entry name" value="Knr4/Smi1-like_dom"/>
</dbReference>
<dbReference type="AlphaFoldDB" id="A0A366HPC6"/>
<name>A0A366HPC6_9BACT</name>
<feature type="transmembrane region" description="Helical" evidence="1">
    <location>
        <begin position="43"/>
        <end position="61"/>
    </location>
</feature>